<sequence>MLGGVLYLSSVSAATLVIRDETGQVVERFDDQELAALPQRSFQTATPWTDGTSSFEGPTLADLLSVVEQVPEGLTLRALNDYQVEFPMSAMMEDAPIIAFLRDGRRMSVREQGPYWLMFPFDSDPALQQERFYSLSVWQLKEIIIHR</sequence>
<proteinExistence type="predicted"/>
<evidence type="ECO:0000313" key="1">
    <source>
        <dbReference type="EMBL" id="MEX0430703.1"/>
    </source>
</evidence>
<protein>
    <recommendedName>
        <fullName evidence="3">Oxidoreductase molybdopterin-binding domain-containing protein</fullName>
    </recommendedName>
</protein>
<dbReference type="EMBL" id="JBAKFF010000001">
    <property type="protein sequence ID" value="MEX0430703.1"/>
    <property type="molecule type" value="Genomic_DNA"/>
</dbReference>
<evidence type="ECO:0008006" key="3">
    <source>
        <dbReference type="Google" id="ProtNLM"/>
    </source>
</evidence>
<name>A0ABV3T666_9GAMM</name>
<keyword evidence="2" id="KW-1185">Reference proteome</keyword>
<organism evidence="1 2">
    <name type="scientific">Spiribacter insolitus</name>
    <dbReference type="NCBI Taxonomy" id="3122417"/>
    <lineage>
        <taxon>Bacteria</taxon>
        <taxon>Pseudomonadati</taxon>
        <taxon>Pseudomonadota</taxon>
        <taxon>Gammaproteobacteria</taxon>
        <taxon>Chromatiales</taxon>
        <taxon>Ectothiorhodospiraceae</taxon>
        <taxon>Spiribacter</taxon>
    </lineage>
</organism>
<dbReference type="SUPFAM" id="SSF56524">
    <property type="entry name" value="Oxidoreductase molybdopterin-binding domain"/>
    <property type="match status" value="1"/>
</dbReference>
<dbReference type="InterPro" id="IPR036374">
    <property type="entry name" value="OxRdtase_Mopterin-bd_sf"/>
</dbReference>
<comment type="caution">
    <text evidence="1">The sequence shown here is derived from an EMBL/GenBank/DDBJ whole genome shotgun (WGS) entry which is preliminary data.</text>
</comment>
<dbReference type="RefSeq" id="WP_367983491.1">
    <property type="nucleotide sequence ID" value="NZ_JBAKFF010000001.1"/>
</dbReference>
<evidence type="ECO:0000313" key="2">
    <source>
        <dbReference type="Proteomes" id="UP001556637"/>
    </source>
</evidence>
<reference evidence="1 2" key="1">
    <citation type="submission" date="2024-02" db="EMBL/GenBank/DDBJ databases">
        <title>New especies of Spiribacter isolated from saline water.</title>
        <authorList>
            <person name="Leon M.J."/>
            <person name="De La Haba R."/>
            <person name="Sanchez-Porro C."/>
            <person name="Ventosa A."/>
        </authorList>
    </citation>
    <scope>NUCLEOTIDE SEQUENCE [LARGE SCALE GENOMIC DNA]</scope>
    <source>
        <strain evidence="2">ag22IC4-189</strain>
    </source>
</reference>
<gene>
    <name evidence="1" type="ORF">V6X30_04705</name>
</gene>
<dbReference type="Proteomes" id="UP001556637">
    <property type="component" value="Unassembled WGS sequence"/>
</dbReference>
<accession>A0ABV3T666</accession>